<evidence type="ECO:0000256" key="6">
    <source>
        <dbReference type="ARBA" id="ARBA00023235"/>
    </source>
</evidence>
<dbReference type="PROSITE" id="PS50198">
    <property type="entry name" value="PPIC_PPIASE_2"/>
    <property type="match status" value="1"/>
</dbReference>
<dbReference type="Proteomes" id="UP000004105">
    <property type="component" value="Unassembled WGS sequence"/>
</dbReference>
<dbReference type="STRING" id="267212.GCA_001063965_01942"/>
<dbReference type="HOGENOM" id="CLU_034646_12_0_4"/>
<evidence type="ECO:0000313" key="11">
    <source>
        <dbReference type="Proteomes" id="UP000004105"/>
    </source>
</evidence>
<dbReference type="SUPFAM" id="SSF54534">
    <property type="entry name" value="FKBP-like"/>
    <property type="match status" value="1"/>
</dbReference>
<dbReference type="Gene3D" id="1.10.8.1040">
    <property type="match status" value="1"/>
</dbReference>
<evidence type="ECO:0000256" key="5">
    <source>
        <dbReference type="ARBA" id="ARBA00023110"/>
    </source>
</evidence>
<evidence type="ECO:0000256" key="7">
    <source>
        <dbReference type="PROSITE-ProRule" id="PRU00278"/>
    </source>
</evidence>
<feature type="signal peptide" evidence="8">
    <location>
        <begin position="1"/>
        <end position="20"/>
    </location>
</feature>
<accession>F2BFX9</accession>
<evidence type="ECO:0000256" key="4">
    <source>
        <dbReference type="ARBA" id="ARBA00022729"/>
    </source>
</evidence>
<dbReference type="SUPFAM" id="SSF109998">
    <property type="entry name" value="Triger factor/SurA peptide-binding domain-like"/>
    <property type="match status" value="1"/>
</dbReference>
<dbReference type="OrthoDB" id="8605856at2"/>
<name>F2BFX9_9NEIS</name>
<sequence>MKKTHLVQALVLAVLSGSLAAQTLVTVNGSKIDSSEVDRYVKALRAQNPQVPDSPEIRSELLGDIVTRTIVVQEARRLKLDQGKEYKAAIENARKAAQKEGADKKPGFKQQWEDYQNELLNQAFVAHIVRTQPVSDAEARKNYEEMQNFYKGSSEVQIGEILTQKKDDAEKAIKDLKANKPFVETARKYSADPQVKQTGGINKEYDPLKDLEAAAPPVYNAVKDLKKGQFTTTPVEGNGAYGVFYINDKRSVQIPAFEQIKANITRSLMQQKVNQAISSLTEKATITPAK</sequence>
<evidence type="ECO:0000256" key="1">
    <source>
        <dbReference type="ARBA" id="ARBA00000971"/>
    </source>
</evidence>
<keyword evidence="4 8" id="KW-0732">Signal</keyword>
<dbReference type="Gene3D" id="3.10.50.40">
    <property type="match status" value="1"/>
</dbReference>
<dbReference type="EMBL" id="AFAY01000052">
    <property type="protein sequence ID" value="EGF07612.1"/>
    <property type="molecule type" value="Genomic_DNA"/>
</dbReference>
<keyword evidence="5 7" id="KW-0697">Rotamase</keyword>
<dbReference type="PANTHER" id="PTHR47245">
    <property type="entry name" value="PEPTIDYLPROLYL ISOMERASE"/>
    <property type="match status" value="1"/>
</dbReference>
<gene>
    <name evidence="10" type="ORF">HMPREF9123_2636</name>
</gene>
<dbReference type="AlphaFoldDB" id="F2BFX9"/>
<feature type="domain" description="PpiC" evidence="9">
    <location>
        <begin position="153"/>
        <end position="248"/>
    </location>
</feature>
<dbReference type="PANTHER" id="PTHR47245:SF1">
    <property type="entry name" value="FOLDASE PROTEIN PRSA"/>
    <property type="match status" value="1"/>
</dbReference>
<comment type="catalytic activity">
    <reaction evidence="1">
        <text>[protein]-peptidylproline (omega=180) = [protein]-peptidylproline (omega=0)</text>
        <dbReference type="Rhea" id="RHEA:16237"/>
        <dbReference type="Rhea" id="RHEA-COMP:10747"/>
        <dbReference type="Rhea" id="RHEA-COMP:10748"/>
        <dbReference type="ChEBI" id="CHEBI:83833"/>
        <dbReference type="ChEBI" id="CHEBI:83834"/>
        <dbReference type="EC" id="5.2.1.8"/>
    </reaction>
</comment>
<dbReference type="RefSeq" id="WP_007343641.1">
    <property type="nucleotide sequence ID" value="NZ_GL878494.1"/>
</dbReference>
<evidence type="ECO:0000256" key="3">
    <source>
        <dbReference type="ARBA" id="ARBA00013194"/>
    </source>
</evidence>
<dbReference type="InterPro" id="IPR050245">
    <property type="entry name" value="PrsA_foldase"/>
</dbReference>
<dbReference type="Pfam" id="PF13145">
    <property type="entry name" value="Rotamase_2"/>
    <property type="match status" value="1"/>
</dbReference>
<keyword evidence="11" id="KW-1185">Reference proteome</keyword>
<evidence type="ECO:0000259" key="9">
    <source>
        <dbReference type="PROSITE" id="PS50198"/>
    </source>
</evidence>
<dbReference type="InterPro" id="IPR027304">
    <property type="entry name" value="Trigger_fact/SurA_dom_sf"/>
</dbReference>
<evidence type="ECO:0000256" key="8">
    <source>
        <dbReference type="SAM" id="SignalP"/>
    </source>
</evidence>
<dbReference type="InterPro" id="IPR000297">
    <property type="entry name" value="PPIase_PpiC"/>
</dbReference>
<evidence type="ECO:0000256" key="2">
    <source>
        <dbReference type="ARBA" id="ARBA00007656"/>
    </source>
</evidence>
<dbReference type="InterPro" id="IPR046357">
    <property type="entry name" value="PPIase_dom_sf"/>
</dbReference>
<proteinExistence type="inferred from homology"/>
<keyword evidence="6 7" id="KW-0413">Isomerase</keyword>
<reference evidence="10 11" key="1">
    <citation type="submission" date="2011-02" db="EMBL/GenBank/DDBJ databases">
        <authorList>
            <person name="Muzny D."/>
            <person name="Qin X."/>
            <person name="Deng J."/>
            <person name="Jiang H."/>
            <person name="Liu Y."/>
            <person name="Qu J."/>
            <person name="Song X.-Z."/>
            <person name="Zhang L."/>
            <person name="Thornton R."/>
            <person name="Coyle M."/>
            <person name="Francisco L."/>
            <person name="Jackson L."/>
            <person name="Javaid M."/>
            <person name="Korchina V."/>
            <person name="Kovar C."/>
            <person name="Mata R."/>
            <person name="Mathew T."/>
            <person name="Ngo R."/>
            <person name="Nguyen L."/>
            <person name="Nguyen N."/>
            <person name="Okwuonu G."/>
            <person name="Ongeri F."/>
            <person name="Pham C."/>
            <person name="Simmons D."/>
            <person name="Wilczek-Boney K."/>
            <person name="Hale W."/>
            <person name="Jakkamsetti A."/>
            <person name="Pham P."/>
            <person name="Ruth R."/>
            <person name="San Lucas F."/>
            <person name="Warren J."/>
            <person name="Zhang J."/>
            <person name="Zhao Z."/>
            <person name="Zhou C."/>
            <person name="Zhu D."/>
            <person name="Lee S."/>
            <person name="Bess C."/>
            <person name="Blankenburg K."/>
            <person name="Forbes L."/>
            <person name="Fu Q."/>
            <person name="Gubbala S."/>
            <person name="Hirani K."/>
            <person name="Jayaseelan J.C."/>
            <person name="Lara F."/>
            <person name="Munidasa M."/>
            <person name="Palculict T."/>
            <person name="Patil S."/>
            <person name="Pu L.-L."/>
            <person name="Saada N."/>
            <person name="Tang L."/>
            <person name="Weissenberger G."/>
            <person name="Zhu Y."/>
            <person name="Hemphill L."/>
            <person name="Shang Y."/>
            <person name="Youmans B."/>
            <person name="Ayvaz T."/>
            <person name="Ross M."/>
            <person name="Santibanez J."/>
            <person name="Aqrawi P."/>
            <person name="Gross S."/>
            <person name="Joshi V."/>
            <person name="Fowler G."/>
            <person name="Nazareth L."/>
            <person name="Reid J."/>
            <person name="Worley K."/>
            <person name="Petrosino J."/>
            <person name="Highlander S."/>
            <person name="Gibbs R."/>
        </authorList>
    </citation>
    <scope>NUCLEOTIDE SEQUENCE [LARGE SCALE GENOMIC DNA]</scope>
    <source>
        <strain evidence="10 11">ATCC BAA-1200</strain>
    </source>
</reference>
<evidence type="ECO:0000313" key="10">
    <source>
        <dbReference type="EMBL" id="EGF07612.1"/>
    </source>
</evidence>
<dbReference type="EC" id="5.2.1.8" evidence="3"/>
<dbReference type="GO" id="GO:0003755">
    <property type="term" value="F:peptidyl-prolyl cis-trans isomerase activity"/>
    <property type="evidence" value="ECO:0007669"/>
    <property type="project" value="UniProtKB-KW"/>
</dbReference>
<protein>
    <recommendedName>
        <fullName evidence="3">peptidylprolyl isomerase</fullName>
        <ecNumber evidence="3">5.2.1.8</ecNumber>
    </recommendedName>
</protein>
<comment type="similarity">
    <text evidence="2">Belongs to the PpiC/parvulin rotamase family.</text>
</comment>
<comment type="caution">
    <text evidence="10">The sequence shown here is derived from an EMBL/GenBank/DDBJ whole genome shotgun (WGS) entry which is preliminary data.</text>
</comment>
<feature type="chain" id="PRO_5007914006" description="peptidylprolyl isomerase" evidence="8">
    <location>
        <begin position="21"/>
        <end position="290"/>
    </location>
</feature>
<organism evidence="10 11">
    <name type="scientific">Neisseria bacilliformis ATCC BAA-1200</name>
    <dbReference type="NCBI Taxonomy" id="888742"/>
    <lineage>
        <taxon>Bacteria</taxon>
        <taxon>Pseudomonadati</taxon>
        <taxon>Pseudomonadota</taxon>
        <taxon>Betaproteobacteria</taxon>
        <taxon>Neisseriales</taxon>
        <taxon>Neisseriaceae</taxon>
        <taxon>Neisseria</taxon>
    </lineage>
</organism>